<keyword evidence="5" id="KW-1185">Reference proteome</keyword>
<dbReference type="EC" id="2.5.1.90" evidence="4"/>
<proteinExistence type="inferred from homology"/>
<dbReference type="GO" id="GO:0004161">
    <property type="term" value="F:dimethylallyltranstransferase activity"/>
    <property type="evidence" value="ECO:0007669"/>
    <property type="project" value="UniProtKB-EC"/>
</dbReference>
<dbReference type="RefSeq" id="WP_052022111.1">
    <property type="nucleotide sequence ID" value="NZ_AYXG01000258.1"/>
</dbReference>
<dbReference type="Pfam" id="PF00348">
    <property type="entry name" value="polyprenyl_synt"/>
    <property type="match status" value="1"/>
</dbReference>
<dbReference type="eggNOG" id="COG0142">
    <property type="taxonomic scope" value="Bacteria"/>
</dbReference>
<dbReference type="EC" id="2.5.1.29" evidence="4"/>
<dbReference type="PROSITE" id="PS00444">
    <property type="entry name" value="POLYPRENYL_SYNTHASE_2"/>
    <property type="match status" value="1"/>
</dbReference>
<evidence type="ECO:0000313" key="5">
    <source>
        <dbReference type="Proteomes" id="UP000019277"/>
    </source>
</evidence>
<organism evidence="4 5">
    <name type="scientific">Actinokineospora spheciospongiae</name>
    <dbReference type="NCBI Taxonomy" id="909613"/>
    <lineage>
        <taxon>Bacteria</taxon>
        <taxon>Bacillati</taxon>
        <taxon>Actinomycetota</taxon>
        <taxon>Actinomycetes</taxon>
        <taxon>Pseudonocardiales</taxon>
        <taxon>Pseudonocardiaceae</taxon>
        <taxon>Actinokineospora</taxon>
    </lineage>
</organism>
<dbReference type="OrthoDB" id="4497239at2"/>
<dbReference type="PANTHER" id="PTHR12001:SF86">
    <property type="entry name" value="GERANYLGERANYL DIPHOSPHATE SYNTHASE"/>
    <property type="match status" value="1"/>
</dbReference>
<dbReference type="GO" id="GO:0106350">
    <property type="term" value="F:all-trans-octaprenyl-diphosphate synthase activity"/>
    <property type="evidence" value="ECO:0007669"/>
    <property type="project" value="UniProtKB-EC"/>
</dbReference>
<dbReference type="GO" id="GO:0004337">
    <property type="term" value="F:(2E,6E)-farnesyl diphosphate synthase activity"/>
    <property type="evidence" value="ECO:0007669"/>
    <property type="project" value="UniProtKB-EC"/>
</dbReference>
<comment type="caution">
    <text evidence="4">The sequence shown here is derived from an EMBL/GenBank/DDBJ whole genome shotgun (WGS) entry which is preliminary data.</text>
</comment>
<dbReference type="EC" id="2.5.1.1" evidence="4"/>
<dbReference type="AlphaFoldDB" id="W7IBG4"/>
<gene>
    <name evidence="4" type="ORF">UO65_6608</name>
</gene>
<dbReference type="PROSITE" id="PS00723">
    <property type="entry name" value="POLYPRENYL_SYNTHASE_1"/>
    <property type="match status" value="1"/>
</dbReference>
<dbReference type="InterPro" id="IPR008949">
    <property type="entry name" value="Isoprenoid_synthase_dom_sf"/>
</dbReference>
<dbReference type="InterPro" id="IPR000092">
    <property type="entry name" value="Polyprenyl_synt"/>
</dbReference>
<dbReference type="GO" id="GO:0004311">
    <property type="term" value="F:geranylgeranyl diphosphate synthase activity"/>
    <property type="evidence" value="ECO:0007669"/>
    <property type="project" value="UniProtKB-EC"/>
</dbReference>
<evidence type="ECO:0000256" key="3">
    <source>
        <dbReference type="RuleBase" id="RU004466"/>
    </source>
</evidence>
<dbReference type="CDD" id="cd00685">
    <property type="entry name" value="Trans_IPPS_HT"/>
    <property type="match status" value="1"/>
</dbReference>
<evidence type="ECO:0000313" key="4">
    <source>
        <dbReference type="EMBL" id="EWC58125.1"/>
    </source>
</evidence>
<dbReference type="SUPFAM" id="SSF48576">
    <property type="entry name" value="Terpenoid synthases"/>
    <property type="match status" value="1"/>
</dbReference>
<keyword evidence="2" id="KW-0460">Magnesium</keyword>
<dbReference type="EC" id="2.5.1.10" evidence="4"/>
<accession>W7IBG4</accession>
<keyword evidence="3 4" id="KW-0808">Transferase</keyword>
<dbReference type="PATRIC" id="fig|909613.9.peg.6602"/>
<dbReference type="GO" id="GO:0046872">
    <property type="term" value="F:metal ion binding"/>
    <property type="evidence" value="ECO:0007669"/>
    <property type="project" value="UniProtKB-KW"/>
</dbReference>
<dbReference type="Proteomes" id="UP000019277">
    <property type="component" value="Unassembled WGS sequence"/>
</dbReference>
<comment type="similarity">
    <text evidence="3">Belongs to the FPP/GGPP synthase family.</text>
</comment>
<dbReference type="Gene3D" id="1.10.600.10">
    <property type="entry name" value="Farnesyl Diphosphate Synthase"/>
    <property type="match status" value="1"/>
</dbReference>
<dbReference type="InterPro" id="IPR033749">
    <property type="entry name" value="Polyprenyl_synt_CS"/>
</dbReference>
<sequence>MTTAVGLPSAVLSAHTLLVPALHRWTARLGGHLSTTCGYQLGLCTADGAPTGTVGGKLIRPVFTLLCAAATGADPAGVVPAAVAVELLHNASLVHDDIMDGDRERRHRPTLWARFGVPAAILAGDALIALAFEALATSAPVADVAHLATTLRLLARGQEDDLRFERLARVGVAESTDMIVGKTGVLLGAACRLGVTRPDWQPRFEAFGTHLGVAFQLADDLLGIWGDPAVTGKPAGADLRAHKQSAPVVAALAADVPAARELARLYATPLSEADVARASALVEEAGGRAATEAEAARRLDLAWSHLEDLDLDPTAHTHLRTLATSVVDRDH</sequence>
<name>W7IBG4_9PSEU</name>
<dbReference type="GO" id="GO:0008299">
    <property type="term" value="P:isoprenoid biosynthetic process"/>
    <property type="evidence" value="ECO:0007669"/>
    <property type="project" value="InterPro"/>
</dbReference>
<dbReference type="PANTHER" id="PTHR12001">
    <property type="entry name" value="GERANYLGERANYL PYROPHOSPHATE SYNTHASE"/>
    <property type="match status" value="1"/>
</dbReference>
<evidence type="ECO:0000256" key="1">
    <source>
        <dbReference type="ARBA" id="ARBA00022723"/>
    </source>
</evidence>
<dbReference type="SFLD" id="SFLDS00005">
    <property type="entry name" value="Isoprenoid_Synthase_Type_I"/>
    <property type="match status" value="1"/>
</dbReference>
<dbReference type="STRING" id="909613.UO65_6608"/>
<reference evidence="4 5" key="1">
    <citation type="journal article" date="2014" name="Genome Announc.">
        <title>Draft Genome Sequence of the Antitrypanosomally Active Sponge-Associated Bacterium Actinokineospora sp. Strain EG49.</title>
        <authorList>
            <person name="Harjes J."/>
            <person name="Ryu T."/>
            <person name="Abdelmohsen U.R."/>
            <person name="Moitinho-Silva L."/>
            <person name="Horn H."/>
            <person name="Ravasi T."/>
            <person name="Hentschel U."/>
        </authorList>
    </citation>
    <scope>NUCLEOTIDE SEQUENCE [LARGE SCALE GENOMIC DNA]</scope>
    <source>
        <strain evidence="4 5">EG49</strain>
    </source>
</reference>
<protein>
    <submittedName>
        <fullName evidence="4">Octaprenyl diphosphate synthase</fullName>
        <ecNumber evidence="4">2.5.1.1</ecNumber>
        <ecNumber evidence="4">2.5.1.10</ecNumber>
        <ecNumber evidence="4">2.5.1.29</ecNumber>
        <ecNumber evidence="4">2.5.1.90</ecNumber>
    </submittedName>
</protein>
<keyword evidence="1" id="KW-0479">Metal-binding</keyword>
<dbReference type="EMBL" id="AYXG01000258">
    <property type="protein sequence ID" value="EWC58125.1"/>
    <property type="molecule type" value="Genomic_DNA"/>
</dbReference>
<evidence type="ECO:0000256" key="2">
    <source>
        <dbReference type="ARBA" id="ARBA00022842"/>
    </source>
</evidence>